<evidence type="ECO:0000256" key="1">
    <source>
        <dbReference type="ARBA" id="ARBA00022990"/>
    </source>
</evidence>
<sequence>MCIFVKVAKSTVKMAQLSRGALLWRSMKPLLHRHVSVVWASTYKAVIFDMFGVLIPSPLAKATEWEEKNDVPHGTIGRAIRTGGDGNSWKKYMRGEQGPEEFVQTFSQDCSRIVGFKVHIGSFHSALTSGSMTQPLSAMMEAVQGVRAEGLKTAVLSNNFLLPGGNSFLPLDPSLFDVIIESCKVGMCKPDPRIYLLCADRLGVLPQEAVFLDDLCFNVEAAERVGMHGIVVKDPISAVKELEQVLNMSLSGFVTGTRSVRSSQQLPVDRLAQYLDKAIQVPHSHFDSAYLLTCGGSHLVLKKKPNTESLRKECRLLKGLKGVGVPVPDVLAQCEVASVLDTPFYLTSYSQGHIFNNPFLPGLAPDRKRSIYETMVQTLCQIHRVDLKTTGLEDLREPGRLQVKRWAQQYKASTSQPSPAMNRLIDWLLLHLPQQQRTTLLHGDYRLDNLLFDSEKSVVRAVLGWGLSTVGDPIVDLACSCMSLYETCNPASQPGNELALNGVPSAEEMFELYSRTMGLESIPNWQFYMSFSFFRQAVILQSNHANSLNGAGSTCQMEAMAELAWHFATKEGFRIFNAMPRAAGPGNSVRQWAFVCVLLCTTVGDQETDLVCSTQ</sequence>
<dbReference type="InterPro" id="IPR002575">
    <property type="entry name" value="Aminoglycoside_PTrfase"/>
</dbReference>
<accession>A0A4W4H4Q6</accession>
<organism evidence="3 4">
    <name type="scientific">Electrophorus electricus</name>
    <name type="common">Electric eel</name>
    <name type="synonym">Gymnotus electricus</name>
    <dbReference type="NCBI Taxonomy" id="8005"/>
    <lineage>
        <taxon>Eukaryota</taxon>
        <taxon>Metazoa</taxon>
        <taxon>Chordata</taxon>
        <taxon>Craniata</taxon>
        <taxon>Vertebrata</taxon>
        <taxon>Euteleostomi</taxon>
        <taxon>Actinopterygii</taxon>
        <taxon>Neopterygii</taxon>
        <taxon>Teleostei</taxon>
        <taxon>Ostariophysi</taxon>
        <taxon>Gymnotiformes</taxon>
        <taxon>Gymnotoidei</taxon>
        <taxon>Gymnotidae</taxon>
        <taxon>Electrophorus</taxon>
    </lineage>
</organism>
<dbReference type="Ensembl" id="ENSEEET00000047001.2">
    <property type="protein sequence ID" value="ENSEEEP00000046491.2"/>
    <property type="gene ID" value="ENSEEEG00000021902.2"/>
</dbReference>
<evidence type="ECO:0000313" key="4">
    <source>
        <dbReference type="Proteomes" id="UP000314983"/>
    </source>
</evidence>
<reference evidence="3" key="5">
    <citation type="submission" date="2025-09" db="UniProtKB">
        <authorList>
            <consortium name="Ensembl"/>
        </authorList>
    </citation>
    <scope>IDENTIFICATION</scope>
</reference>
<dbReference type="SFLD" id="SFLDS00003">
    <property type="entry name" value="Haloacid_Dehalogenase"/>
    <property type="match status" value="1"/>
</dbReference>
<dbReference type="PANTHER" id="PTHR47829">
    <property type="entry name" value="HYDROLASE, PUTATIVE (AFU_ORTHOLOGUE AFUA_1G12880)-RELATED"/>
    <property type="match status" value="1"/>
</dbReference>
<reference evidence="3" key="3">
    <citation type="submission" date="2020-05" db="EMBL/GenBank/DDBJ databases">
        <title>Electrophorus electricus (electric eel) genome, fEleEle1, primary haplotype.</title>
        <authorList>
            <person name="Myers G."/>
            <person name="Meyer A."/>
            <person name="Fedrigo O."/>
            <person name="Formenti G."/>
            <person name="Rhie A."/>
            <person name="Tracey A."/>
            <person name="Sims Y."/>
            <person name="Jarvis E.D."/>
        </authorList>
    </citation>
    <scope>NUCLEOTIDE SEQUENCE [LARGE SCALE GENOMIC DNA]</scope>
</reference>
<proteinExistence type="predicted"/>
<dbReference type="Gene3D" id="3.40.50.1000">
    <property type="entry name" value="HAD superfamily/HAD-like"/>
    <property type="match status" value="1"/>
</dbReference>
<dbReference type="PANTHER" id="PTHR47829:SF3">
    <property type="entry name" value="AMINOGLYCOSIDE PHOSPHOTRANSFERASE DOMAIN-CONTAINING PROTEIN"/>
    <property type="match status" value="1"/>
</dbReference>
<keyword evidence="1" id="KW-0007">Acetylation</keyword>
<dbReference type="CDD" id="cd05154">
    <property type="entry name" value="ACAD10_11_N-like"/>
    <property type="match status" value="1"/>
</dbReference>
<dbReference type="InterPro" id="IPR036412">
    <property type="entry name" value="HAD-like_sf"/>
</dbReference>
<dbReference type="Gene3D" id="3.90.1200.10">
    <property type="match status" value="1"/>
</dbReference>
<dbReference type="InterPro" id="IPR041726">
    <property type="entry name" value="ACAD10_11_N"/>
</dbReference>
<dbReference type="Pfam" id="PF00702">
    <property type="entry name" value="Hydrolase"/>
    <property type="match status" value="1"/>
</dbReference>
<evidence type="ECO:0000259" key="2">
    <source>
        <dbReference type="Pfam" id="PF01636"/>
    </source>
</evidence>
<dbReference type="InterPro" id="IPR023198">
    <property type="entry name" value="PGP-like_dom2"/>
</dbReference>
<dbReference type="Gene3D" id="3.30.200.20">
    <property type="entry name" value="Phosphorylase Kinase, domain 1"/>
    <property type="match status" value="1"/>
</dbReference>
<evidence type="ECO:0000313" key="3">
    <source>
        <dbReference type="Ensembl" id="ENSEEEP00000046491.2"/>
    </source>
</evidence>
<protein>
    <recommendedName>
        <fullName evidence="2">Aminoglycoside phosphotransferase domain-containing protein</fullName>
    </recommendedName>
</protein>
<dbReference type="NCBIfam" id="TIGR02247">
    <property type="entry name" value="HAD-1A3-hyp"/>
    <property type="match status" value="1"/>
</dbReference>
<dbReference type="PRINTS" id="PR00413">
    <property type="entry name" value="HADHALOGNASE"/>
</dbReference>
<dbReference type="SUPFAM" id="SSF56784">
    <property type="entry name" value="HAD-like"/>
    <property type="match status" value="1"/>
</dbReference>
<dbReference type="OMA" id="QTLCQIH"/>
<reference evidence="4" key="2">
    <citation type="journal article" date="2017" name="Sci. Adv.">
        <title>A tail of two voltages: Proteomic comparison of the three electric organs of the electric eel.</title>
        <authorList>
            <person name="Traeger L.L."/>
            <person name="Sabat G."/>
            <person name="Barrett-Wilt G.A."/>
            <person name="Wells G.B."/>
            <person name="Sussman M.R."/>
        </authorList>
    </citation>
    <scope>NUCLEOTIDE SEQUENCE [LARGE SCALE GENOMIC DNA]</scope>
</reference>
<dbReference type="InterPro" id="IPR011945">
    <property type="entry name" value="HAD-SF_ppase_IA/epoxid_hydro_N"/>
</dbReference>
<gene>
    <name evidence="3" type="primary">LOC113589446</name>
</gene>
<dbReference type="SUPFAM" id="SSF56112">
    <property type="entry name" value="Protein kinase-like (PK-like)"/>
    <property type="match status" value="1"/>
</dbReference>
<reference evidence="3" key="4">
    <citation type="submission" date="2025-08" db="UniProtKB">
        <authorList>
            <consortium name="Ensembl"/>
        </authorList>
    </citation>
    <scope>IDENTIFICATION</scope>
</reference>
<dbReference type="InterPro" id="IPR006439">
    <property type="entry name" value="HAD-SF_hydro_IA"/>
</dbReference>
<reference evidence="4" key="1">
    <citation type="journal article" date="2014" name="Science">
        <title>Nonhuman genetics. Genomic basis for the convergent evolution of electric organs.</title>
        <authorList>
            <person name="Gallant J.R."/>
            <person name="Traeger L.L."/>
            <person name="Volkening J.D."/>
            <person name="Moffett H."/>
            <person name="Chen P.H."/>
            <person name="Novina C.D."/>
            <person name="Phillips G.N.Jr."/>
            <person name="Anand R."/>
            <person name="Wells G.B."/>
            <person name="Pinch M."/>
            <person name="Guth R."/>
            <person name="Unguez G.A."/>
            <person name="Albert J.S."/>
            <person name="Zakon H.H."/>
            <person name="Samanta M.P."/>
            <person name="Sussman M.R."/>
        </authorList>
    </citation>
    <scope>NUCLEOTIDE SEQUENCE [LARGE SCALE GENOMIC DNA]</scope>
</reference>
<name>A0A4W4H4Q6_ELEEL</name>
<dbReference type="SFLD" id="SFLDG01129">
    <property type="entry name" value="C1.5:_HAD__Beta-PGM__Phosphata"/>
    <property type="match status" value="1"/>
</dbReference>
<dbReference type="Pfam" id="PF01636">
    <property type="entry name" value="APH"/>
    <property type="match status" value="1"/>
</dbReference>
<dbReference type="CDD" id="cd02603">
    <property type="entry name" value="HAD_sEH-N_like"/>
    <property type="match status" value="1"/>
</dbReference>
<feature type="domain" description="Aminoglycoside phosphotransferase" evidence="2">
    <location>
        <begin position="288"/>
        <end position="485"/>
    </location>
</feature>
<dbReference type="NCBIfam" id="TIGR01509">
    <property type="entry name" value="HAD-SF-IA-v3"/>
    <property type="match status" value="1"/>
</dbReference>
<dbReference type="STRING" id="8005.ENSEEEP00000046491"/>
<dbReference type="AlphaFoldDB" id="A0A4W4H4Q6"/>
<dbReference type="InterPro" id="IPR011009">
    <property type="entry name" value="Kinase-like_dom_sf"/>
</dbReference>
<dbReference type="Gene3D" id="1.10.150.240">
    <property type="entry name" value="Putative phosphatase, domain 2"/>
    <property type="match status" value="1"/>
</dbReference>
<dbReference type="Proteomes" id="UP000314983">
    <property type="component" value="Chromosome 9"/>
</dbReference>
<dbReference type="GeneTree" id="ENSGT00940000164635"/>
<keyword evidence="4" id="KW-1185">Reference proteome</keyword>
<dbReference type="InterPro" id="IPR023214">
    <property type="entry name" value="HAD_sf"/>
</dbReference>
<dbReference type="InterPro" id="IPR052898">
    <property type="entry name" value="ACAD10-like"/>
</dbReference>